<sequence length="243" mass="26800">MASFYTLLANLRVSRCSNTAEVPLHRFWEARNIGKGGELMSVNMLFLDEQHKSIPTEMFRFPSYDQLLALANTNRQLPDILGELTAIRSTINDGTHGSQCVMVTLRVVRELVSMLVWKLRFPSLSLTLLGRLTFQIKLGEFNFTSKHQTFTISRIFTVAQRASLPDFVGDGGQHDQNPISSLVPVGNSNTVFETSGDMAAELGATTEKNHQTSSSATPEEGPSATSTPAVEAEENKNKKPRLA</sequence>
<dbReference type="Proteomes" id="UP000011750">
    <property type="component" value="Chromosome A03"/>
</dbReference>
<dbReference type="GO" id="GO:0006260">
    <property type="term" value="P:DNA replication"/>
    <property type="evidence" value="ECO:0000318"/>
    <property type="project" value="GO_Central"/>
</dbReference>
<organism evidence="2 3">
    <name type="scientific">Brassica campestris</name>
    <name type="common">Field mustard</name>
    <dbReference type="NCBI Taxonomy" id="3711"/>
    <lineage>
        <taxon>Eukaryota</taxon>
        <taxon>Viridiplantae</taxon>
        <taxon>Streptophyta</taxon>
        <taxon>Embryophyta</taxon>
        <taxon>Tracheophyta</taxon>
        <taxon>Spermatophyta</taxon>
        <taxon>Magnoliopsida</taxon>
        <taxon>eudicotyledons</taxon>
        <taxon>Gunneridae</taxon>
        <taxon>Pentapetalae</taxon>
        <taxon>rosids</taxon>
        <taxon>malvids</taxon>
        <taxon>Brassicales</taxon>
        <taxon>Brassicaceae</taxon>
        <taxon>Brassiceae</taxon>
        <taxon>Brassica</taxon>
    </lineage>
</organism>
<dbReference type="EnsemblPlants" id="Bra019381.1">
    <property type="protein sequence ID" value="Bra019381.1-P"/>
    <property type="gene ID" value="Bra019381"/>
</dbReference>
<dbReference type="GO" id="GO:0003684">
    <property type="term" value="F:damaged DNA binding"/>
    <property type="evidence" value="ECO:0000318"/>
    <property type="project" value="GO_Central"/>
</dbReference>
<dbReference type="AlphaFoldDB" id="M4DS88"/>
<dbReference type="GO" id="GO:0051321">
    <property type="term" value="P:meiotic cell cycle"/>
    <property type="evidence" value="ECO:0000318"/>
    <property type="project" value="GO_Central"/>
</dbReference>
<dbReference type="GO" id="GO:0043047">
    <property type="term" value="F:single-stranded telomeric DNA binding"/>
    <property type="evidence" value="ECO:0000318"/>
    <property type="project" value="GO_Central"/>
</dbReference>
<evidence type="ECO:0000313" key="3">
    <source>
        <dbReference type="Proteomes" id="UP000011750"/>
    </source>
</evidence>
<dbReference type="GO" id="GO:0000724">
    <property type="term" value="P:double-strand break repair via homologous recombination"/>
    <property type="evidence" value="ECO:0000318"/>
    <property type="project" value="GO_Central"/>
</dbReference>
<evidence type="ECO:0000256" key="1">
    <source>
        <dbReference type="SAM" id="MobiDB-lite"/>
    </source>
</evidence>
<dbReference type="GO" id="GO:0007004">
    <property type="term" value="P:telomere maintenance via telomerase"/>
    <property type="evidence" value="ECO:0000318"/>
    <property type="project" value="GO_Central"/>
</dbReference>
<feature type="compositionally biased region" description="Polar residues" evidence="1">
    <location>
        <begin position="211"/>
        <end position="228"/>
    </location>
</feature>
<reference evidence="2 3" key="1">
    <citation type="journal article" date="2011" name="Nat. Genet.">
        <title>The genome of the mesopolyploid crop species Brassica rapa.</title>
        <authorList>
            <consortium name="Brassica rapa Genome Sequencing Project Consortium"/>
            <person name="Wang X."/>
            <person name="Wang H."/>
            <person name="Wang J."/>
            <person name="Sun R."/>
            <person name="Wu J."/>
            <person name="Liu S."/>
            <person name="Bai Y."/>
            <person name="Mun J.H."/>
            <person name="Bancroft I."/>
            <person name="Cheng F."/>
            <person name="Huang S."/>
            <person name="Li X."/>
            <person name="Hua W."/>
            <person name="Wang J."/>
            <person name="Wang X."/>
            <person name="Freeling M."/>
            <person name="Pires J.C."/>
            <person name="Paterson A.H."/>
            <person name="Chalhoub B."/>
            <person name="Wang B."/>
            <person name="Hayward A."/>
            <person name="Sharpe A.G."/>
            <person name="Park B.S."/>
            <person name="Weisshaar B."/>
            <person name="Liu B."/>
            <person name="Li B."/>
            <person name="Liu B."/>
            <person name="Tong C."/>
            <person name="Song C."/>
            <person name="Duran C."/>
            <person name="Peng C."/>
            <person name="Geng C."/>
            <person name="Koh C."/>
            <person name="Lin C."/>
            <person name="Edwards D."/>
            <person name="Mu D."/>
            <person name="Shen D."/>
            <person name="Soumpourou E."/>
            <person name="Li F."/>
            <person name="Fraser F."/>
            <person name="Conant G."/>
            <person name="Lassalle G."/>
            <person name="King G.J."/>
            <person name="Bonnema G."/>
            <person name="Tang H."/>
            <person name="Wang H."/>
            <person name="Belcram H."/>
            <person name="Zhou H."/>
            <person name="Hirakawa H."/>
            <person name="Abe H."/>
            <person name="Guo H."/>
            <person name="Wang H."/>
            <person name="Jin H."/>
            <person name="Parkin I.A."/>
            <person name="Batley J."/>
            <person name="Kim J.S."/>
            <person name="Just J."/>
            <person name="Li J."/>
            <person name="Xu J."/>
            <person name="Deng J."/>
            <person name="Kim J.A."/>
            <person name="Li J."/>
            <person name="Yu J."/>
            <person name="Meng J."/>
            <person name="Wang J."/>
            <person name="Min J."/>
            <person name="Poulain J."/>
            <person name="Wang J."/>
            <person name="Hatakeyama K."/>
            <person name="Wu K."/>
            <person name="Wang L."/>
            <person name="Fang L."/>
            <person name="Trick M."/>
            <person name="Links M.G."/>
            <person name="Zhao M."/>
            <person name="Jin M."/>
            <person name="Ramchiary N."/>
            <person name="Drou N."/>
            <person name="Berkman P.J."/>
            <person name="Cai Q."/>
            <person name="Huang Q."/>
            <person name="Li R."/>
            <person name="Tabata S."/>
            <person name="Cheng S."/>
            <person name="Zhang S."/>
            <person name="Zhang S."/>
            <person name="Huang S."/>
            <person name="Sato S."/>
            <person name="Sun S."/>
            <person name="Kwon S.J."/>
            <person name="Choi S.R."/>
            <person name="Lee T.H."/>
            <person name="Fan W."/>
            <person name="Zhao X."/>
            <person name="Tan X."/>
            <person name="Xu X."/>
            <person name="Wang Y."/>
            <person name="Qiu Y."/>
            <person name="Yin Y."/>
            <person name="Li Y."/>
            <person name="Du Y."/>
            <person name="Liao Y."/>
            <person name="Lim Y."/>
            <person name="Narusaka Y."/>
            <person name="Wang Y."/>
            <person name="Wang Z."/>
            <person name="Li Z."/>
            <person name="Wang Z."/>
            <person name="Xiong Z."/>
            <person name="Zhang Z."/>
        </authorList>
    </citation>
    <scope>NUCLEOTIDE SEQUENCE [LARGE SCALE GENOMIC DNA]</scope>
    <source>
        <strain evidence="2 3">cv. Chiifu-401-42</strain>
    </source>
</reference>
<reference evidence="2 3" key="2">
    <citation type="journal article" date="2018" name="Hortic Res">
        <title>Improved Brassica rapa reference genome by single-molecule sequencing and chromosome conformation capture technologies.</title>
        <authorList>
            <person name="Zhang L."/>
            <person name="Cai X."/>
            <person name="Wu J."/>
            <person name="Liu M."/>
            <person name="Grob S."/>
            <person name="Cheng F."/>
            <person name="Liang J."/>
            <person name="Cai C."/>
            <person name="Liu Z."/>
            <person name="Liu B."/>
            <person name="Wang F."/>
            <person name="Li S."/>
            <person name="Liu F."/>
            <person name="Li X."/>
            <person name="Cheng L."/>
            <person name="Yang W."/>
            <person name="Li M.H."/>
            <person name="Grossniklaus U."/>
            <person name="Zheng H."/>
            <person name="Wang X."/>
        </authorList>
    </citation>
    <scope>NUCLEOTIDE SEQUENCE [LARGE SCALE GENOMIC DNA]</scope>
    <source>
        <strain evidence="2 3">cv. Chiifu-401-42</strain>
    </source>
</reference>
<dbReference type="HOGENOM" id="CLU_1143969_0_0_1"/>
<name>M4DS88_BRACM</name>
<protein>
    <submittedName>
        <fullName evidence="2">Uncharacterized protein</fullName>
    </submittedName>
</protein>
<dbReference type="GO" id="GO:0006289">
    <property type="term" value="P:nucleotide-excision repair"/>
    <property type="evidence" value="ECO:0000318"/>
    <property type="project" value="GO_Central"/>
</dbReference>
<keyword evidence="3" id="KW-1185">Reference proteome</keyword>
<proteinExistence type="predicted"/>
<reference evidence="2" key="3">
    <citation type="submission" date="2023-03" db="UniProtKB">
        <authorList>
            <consortium name="EnsemblPlants"/>
        </authorList>
    </citation>
    <scope>IDENTIFICATION</scope>
    <source>
        <strain evidence="2">cv. Chiifu-401-42</strain>
    </source>
</reference>
<evidence type="ECO:0000313" key="2">
    <source>
        <dbReference type="EnsemblPlants" id="Bra019381.1-P"/>
    </source>
</evidence>
<dbReference type="Gramene" id="Bra019381.1">
    <property type="protein sequence ID" value="Bra019381.1-P"/>
    <property type="gene ID" value="Bra019381"/>
</dbReference>
<dbReference type="InParanoid" id="M4DS88"/>
<dbReference type="GO" id="GO:0005662">
    <property type="term" value="C:DNA replication factor A complex"/>
    <property type="evidence" value="ECO:0000318"/>
    <property type="project" value="GO_Central"/>
</dbReference>
<accession>M4DS88</accession>
<feature type="region of interest" description="Disordered" evidence="1">
    <location>
        <begin position="201"/>
        <end position="243"/>
    </location>
</feature>